<comment type="caution">
    <text evidence="2">The sequence shown here is derived from an EMBL/GenBank/DDBJ whole genome shotgun (WGS) entry which is preliminary data.</text>
</comment>
<dbReference type="AlphaFoldDB" id="A0A645BAW4"/>
<evidence type="ECO:0000313" key="2">
    <source>
        <dbReference type="EMBL" id="MPM58824.1"/>
    </source>
</evidence>
<reference evidence="2" key="1">
    <citation type="submission" date="2019-08" db="EMBL/GenBank/DDBJ databases">
        <authorList>
            <person name="Kucharzyk K."/>
            <person name="Murdoch R.W."/>
            <person name="Higgins S."/>
            <person name="Loffler F."/>
        </authorList>
    </citation>
    <scope>NUCLEOTIDE SEQUENCE</scope>
</reference>
<feature type="compositionally biased region" description="Basic and acidic residues" evidence="1">
    <location>
        <begin position="123"/>
        <end position="132"/>
    </location>
</feature>
<proteinExistence type="predicted"/>
<dbReference type="EMBL" id="VSSQ01016972">
    <property type="protein sequence ID" value="MPM58824.1"/>
    <property type="molecule type" value="Genomic_DNA"/>
</dbReference>
<evidence type="ECO:0000256" key="1">
    <source>
        <dbReference type="SAM" id="MobiDB-lite"/>
    </source>
</evidence>
<sequence length="154" mass="16584">MLNIPSALGGDRRGGELEVGFGDIADVFLRELQFVVGSLPVERFNLHAIGLLADIIVVKRGRALGVQVSKHIALNIVQRTHELIEADVAGIDLIDGANDAVDADMHVDIDKRDHEHGKRKNKDKLGANRGIDEPAVDAGEELHGSSSVPALFSR</sequence>
<accession>A0A645BAW4</accession>
<protein>
    <submittedName>
        <fullName evidence="2">Uncharacterized protein</fullName>
    </submittedName>
</protein>
<organism evidence="2">
    <name type="scientific">bioreactor metagenome</name>
    <dbReference type="NCBI Taxonomy" id="1076179"/>
    <lineage>
        <taxon>unclassified sequences</taxon>
        <taxon>metagenomes</taxon>
        <taxon>ecological metagenomes</taxon>
    </lineage>
</organism>
<gene>
    <name evidence="2" type="ORF">SDC9_105657</name>
</gene>
<feature type="region of interest" description="Disordered" evidence="1">
    <location>
        <begin position="109"/>
        <end position="154"/>
    </location>
</feature>
<name>A0A645BAW4_9ZZZZ</name>